<sequence length="279" mass="31840">MLFDDIVTNFETLVTLCPAVEHLVLPWNYCTRDGTSRHPSVKWLDTWLPRLYDGGGPYPEPDDDPDHVEIDPLRFSNLAGHRLLDPALLAHVEDLPRAVDPGVPGTWAITYPGLAIEQEGEQTPGGRARLFGAMEVNVVEREQQYADLGNGRIRHEVQPEFHGPYRRPDRYSVKPHVPFGMRDLQPKVHKVPQAVPGVPRYRADADDSEMETEYLADLTDEFYGKEMEFYEKEAEAEERKARQRQAVRDWISSLPAIPTRDSFPWLSGALRDSVFSYQS</sequence>
<dbReference type="Proteomes" id="UP001221757">
    <property type="component" value="Unassembled WGS sequence"/>
</dbReference>
<dbReference type="AlphaFoldDB" id="A0AAD7DQR7"/>
<organism evidence="1 2">
    <name type="scientific">Mycena rosella</name>
    <name type="common">Pink bonnet</name>
    <name type="synonym">Agaricus rosellus</name>
    <dbReference type="NCBI Taxonomy" id="1033263"/>
    <lineage>
        <taxon>Eukaryota</taxon>
        <taxon>Fungi</taxon>
        <taxon>Dikarya</taxon>
        <taxon>Basidiomycota</taxon>
        <taxon>Agaricomycotina</taxon>
        <taxon>Agaricomycetes</taxon>
        <taxon>Agaricomycetidae</taxon>
        <taxon>Agaricales</taxon>
        <taxon>Marasmiineae</taxon>
        <taxon>Mycenaceae</taxon>
        <taxon>Mycena</taxon>
    </lineage>
</organism>
<comment type="caution">
    <text evidence="1">The sequence shown here is derived from an EMBL/GenBank/DDBJ whole genome shotgun (WGS) entry which is preliminary data.</text>
</comment>
<proteinExistence type="predicted"/>
<reference evidence="1" key="1">
    <citation type="submission" date="2023-03" db="EMBL/GenBank/DDBJ databases">
        <title>Massive genome expansion in bonnet fungi (Mycena s.s.) driven by repeated elements and novel gene families across ecological guilds.</title>
        <authorList>
            <consortium name="Lawrence Berkeley National Laboratory"/>
            <person name="Harder C.B."/>
            <person name="Miyauchi S."/>
            <person name="Viragh M."/>
            <person name="Kuo A."/>
            <person name="Thoen E."/>
            <person name="Andreopoulos B."/>
            <person name="Lu D."/>
            <person name="Skrede I."/>
            <person name="Drula E."/>
            <person name="Henrissat B."/>
            <person name="Morin E."/>
            <person name="Kohler A."/>
            <person name="Barry K."/>
            <person name="LaButti K."/>
            <person name="Morin E."/>
            <person name="Salamov A."/>
            <person name="Lipzen A."/>
            <person name="Mereny Z."/>
            <person name="Hegedus B."/>
            <person name="Baldrian P."/>
            <person name="Stursova M."/>
            <person name="Weitz H."/>
            <person name="Taylor A."/>
            <person name="Grigoriev I.V."/>
            <person name="Nagy L.G."/>
            <person name="Martin F."/>
            <person name="Kauserud H."/>
        </authorList>
    </citation>
    <scope>NUCLEOTIDE SEQUENCE</scope>
    <source>
        <strain evidence="1">CBHHK067</strain>
    </source>
</reference>
<protein>
    <submittedName>
        <fullName evidence="1">Uncharacterized protein</fullName>
    </submittedName>
</protein>
<dbReference type="EMBL" id="JARKIE010000032">
    <property type="protein sequence ID" value="KAJ7696981.1"/>
    <property type="molecule type" value="Genomic_DNA"/>
</dbReference>
<accession>A0AAD7DQR7</accession>
<evidence type="ECO:0000313" key="2">
    <source>
        <dbReference type="Proteomes" id="UP001221757"/>
    </source>
</evidence>
<keyword evidence="2" id="KW-1185">Reference proteome</keyword>
<evidence type="ECO:0000313" key="1">
    <source>
        <dbReference type="EMBL" id="KAJ7696981.1"/>
    </source>
</evidence>
<gene>
    <name evidence="1" type="ORF">B0H17DRAFT_1197718</name>
</gene>
<name>A0AAD7DQR7_MYCRO</name>